<sequence>MGWSTSSEHFPRKAMPQKSYVECILVFDCLLLWLSKKGFLCWMPWNVPCRLGWSQIYRLPLASASYVDIEDLAHS</sequence>
<name>A6IWZ0_RAT</name>
<feature type="non-terminal residue" evidence="1">
    <location>
        <position position="75"/>
    </location>
</feature>
<dbReference type="AlphaFoldDB" id="A6IWZ0"/>
<accession>A6IWZ0</accession>
<dbReference type="EMBL" id="CH473971">
    <property type="protein sequence ID" value="EDM14421.1"/>
    <property type="molecule type" value="Genomic_DNA"/>
</dbReference>
<evidence type="ECO:0000313" key="1">
    <source>
        <dbReference type="EMBL" id="EDM14421.1"/>
    </source>
</evidence>
<gene>
    <name evidence="1" type="ORF">rCG_63661</name>
</gene>
<dbReference type="Proteomes" id="UP000234681">
    <property type="component" value="Chromosome 18"/>
</dbReference>
<evidence type="ECO:0000313" key="2">
    <source>
        <dbReference type="Proteomes" id="UP000234681"/>
    </source>
</evidence>
<reference evidence="2" key="1">
    <citation type="submission" date="2005-09" db="EMBL/GenBank/DDBJ databases">
        <authorList>
            <person name="Mural R.J."/>
            <person name="Li P.W."/>
            <person name="Adams M.D."/>
            <person name="Amanatides P.G."/>
            <person name="Baden-Tillson H."/>
            <person name="Barnstead M."/>
            <person name="Chin S.H."/>
            <person name="Dew I."/>
            <person name="Evans C.A."/>
            <person name="Ferriera S."/>
            <person name="Flanigan M."/>
            <person name="Fosler C."/>
            <person name="Glodek A."/>
            <person name="Gu Z."/>
            <person name="Holt R.A."/>
            <person name="Jennings D."/>
            <person name="Kraft C.L."/>
            <person name="Lu F."/>
            <person name="Nguyen T."/>
            <person name="Nusskern D.R."/>
            <person name="Pfannkoch C.M."/>
            <person name="Sitter C."/>
            <person name="Sutton G.G."/>
            <person name="Venter J.C."/>
            <person name="Wang Z."/>
            <person name="Woodage T."/>
            <person name="Zheng X.H."/>
            <person name="Zhong F."/>
        </authorList>
    </citation>
    <scope>NUCLEOTIDE SEQUENCE [LARGE SCALE GENOMIC DNA]</scope>
    <source>
        <strain>BN</strain>
        <strain evidence="2">Sprague-Dawley</strain>
    </source>
</reference>
<proteinExistence type="predicted"/>
<protein>
    <submittedName>
        <fullName evidence="1">RCG63661</fullName>
    </submittedName>
</protein>
<organism evidence="1 2">
    <name type="scientific">Rattus norvegicus</name>
    <name type="common">Rat</name>
    <dbReference type="NCBI Taxonomy" id="10116"/>
    <lineage>
        <taxon>Eukaryota</taxon>
        <taxon>Metazoa</taxon>
        <taxon>Chordata</taxon>
        <taxon>Craniata</taxon>
        <taxon>Vertebrata</taxon>
        <taxon>Euteleostomi</taxon>
        <taxon>Mammalia</taxon>
        <taxon>Eutheria</taxon>
        <taxon>Euarchontoglires</taxon>
        <taxon>Glires</taxon>
        <taxon>Rodentia</taxon>
        <taxon>Myomorpha</taxon>
        <taxon>Muroidea</taxon>
        <taxon>Muridae</taxon>
        <taxon>Murinae</taxon>
        <taxon>Rattus</taxon>
    </lineage>
</organism>